<feature type="domain" description="Integral membrane bound transporter" evidence="6">
    <location>
        <begin position="416"/>
        <end position="539"/>
    </location>
</feature>
<protein>
    <recommendedName>
        <fullName evidence="6">Integral membrane bound transporter domain-containing protein</fullName>
    </recommendedName>
</protein>
<proteinExistence type="predicted"/>
<sequence>MQQSFDYSQIDVIVVFLRVSTKSSMSAALRLLRYWPDAAFVRRGLIYALAFLALAGMSLVTGDNGYLWSATASIWTCLADRPGTAAARMRVLGAVGIGGGLACAIGSAASTAPWLALPIVIAGGIGAGLAEVRGPAAALSCKLLYVVLIAACLQPAAIDVPVLAHAVATSLDYLRGGLFACLVCLVLLPSQRDTRPRADIIAVYEALSRFAHAVAADAFPDDTMPYKQDIRRRIEGARGAVLARRGWRDPIGLMRYAYTVAVADAIFALLIVAAELRERQLRERQVQASLAPAVQQDLPLSYAARCLTEIEQLVREALSHHAPDLPALCAILAQELRRLVAQRANAAAPPTYQSALAALARFPVFADWKESFAWPRRGLHHGIDRLGHWLAEVAARDAQVTRHGLRLAMAGALSLLPSLIWRLDHGYWVAVTVIMVLSPRLQTTRQISFKRFAGSLAGALAACVISFAHPSPALALCISAIFLAAAYAGRLAGNAGLFAFCLTPAVILFSWTGEPAASSSHVAALRGIDTAIGCLIALASYFVLAPRAELSRAFRHGVDALAVNAVYLRAAIGAARTAAPTHARLEALRVAAGRASTRAEDTLAQSAEDLGSDLPAAYRRVHATARRMAALAGVVRACEADVAPSEAVQQWLEAVEARLAELAVRPGVHGHDGGDGGGAMAVERRRMSEVSALDASPGDAFLLEQTRFVLDSLDAAHAAMHSVREAAAALDRPLRNTAIS</sequence>
<feature type="transmembrane region" description="Helical" evidence="5">
    <location>
        <begin position="253"/>
        <end position="274"/>
    </location>
</feature>
<evidence type="ECO:0000259" key="6">
    <source>
        <dbReference type="Pfam" id="PF13515"/>
    </source>
</evidence>
<feature type="transmembrane region" description="Helical" evidence="5">
    <location>
        <begin position="44"/>
        <end position="60"/>
    </location>
</feature>
<evidence type="ECO:0000256" key="2">
    <source>
        <dbReference type="ARBA" id="ARBA00022692"/>
    </source>
</evidence>
<organism evidence="7 8">
    <name type="scientific">Cupriavidus pampae</name>
    <dbReference type="NCBI Taxonomy" id="659251"/>
    <lineage>
        <taxon>Bacteria</taxon>
        <taxon>Pseudomonadati</taxon>
        <taxon>Pseudomonadota</taxon>
        <taxon>Betaproteobacteria</taxon>
        <taxon>Burkholderiales</taxon>
        <taxon>Burkholderiaceae</taxon>
        <taxon>Cupriavidus</taxon>
    </lineage>
</organism>
<dbReference type="EMBL" id="CAJZAG010000006">
    <property type="protein sequence ID" value="CAG9174543.1"/>
    <property type="molecule type" value="Genomic_DNA"/>
</dbReference>
<comment type="caution">
    <text evidence="7">The sequence shown here is derived from an EMBL/GenBank/DDBJ whole genome shotgun (WGS) entry which is preliminary data.</text>
</comment>
<dbReference type="Pfam" id="PF13515">
    <property type="entry name" value="FUSC_2"/>
    <property type="match status" value="1"/>
</dbReference>
<evidence type="ECO:0000256" key="1">
    <source>
        <dbReference type="ARBA" id="ARBA00004141"/>
    </source>
</evidence>
<comment type="subcellular location">
    <subcellularLocation>
        <location evidence="1">Membrane</location>
        <topology evidence="1">Multi-pass membrane protein</topology>
    </subcellularLocation>
</comment>
<evidence type="ECO:0000256" key="5">
    <source>
        <dbReference type="SAM" id="Phobius"/>
    </source>
</evidence>
<evidence type="ECO:0000256" key="4">
    <source>
        <dbReference type="ARBA" id="ARBA00023136"/>
    </source>
</evidence>
<gene>
    <name evidence="7" type="ORF">LMG32289_03064</name>
</gene>
<evidence type="ECO:0000313" key="8">
    <source>
        <dbReference type="Proteomes" id="UP000706525"/>
    </source>
</evidence>
<dbReference type="InterPro" id="IPR052430">
    <property type="entry name" value="IVT-Associated"/>
</dbReference>
<feature type="transmembrane region" description="Helical" evidence="5">
    <location>
        <begin position="144"/>
        <end position="167"/>
    </location>
</feature>
<dbReference type="PANTHER" id="PTHR47804:SF3">
    <property type="entry name" value="PROTEIN BRE4"/>
    <property type="match status" value="1"/>
</dbReference>
<feature type="transmembrane region" description="Helical" evidence="5">
    <location>
        <begin position="173"/>
        <end position="190"/>
    </location>
</feature>
<dbReference type="Proteomes" id="UP000706525">
    <property type="component" value="Unassembled WGS sequence"/>
</dbReference>
<accession>A0ABM8X3R2</accession>
<keyword evidence="8" id="KW-1185">Reference proteome</keyword>
<name>A0ABM8X3R2_9BURK</name>
<feature type="transmembrane region" description="Helical" evidence="5">
    <location>
        <begin position="449"/>
        <end position="467"/>
    </location>
</feature>
<evidence type="ECO:0000256" key="3">
    <source>
        <dbReference type="ARBA" id="ARBA00022989"/>
    </source>
</evidence>
<dbReference type="PANTHER" id="PTHR47804">
    <property type="entry name" value="60S RIBOSOMAL PROTEIN L19"/>
    <property type="match status" value="1"/>
</dbReference>
<feature type="transmembrane region" description="Helical" evidence="5">
    <location>
        <begin position="91"/>
        <end position="109"/>
    </location>
</feature>
<keyword evidence="3 5" id="KW-1133">Transmembrane helix</keyword>
<feature type="transmembrane region" description="Helical" evidence="5">
    <location>
        <begin position="496"/>
        <end position="512"/>
    </location>
</feature>
<evidence type="ECO:0000313" key="7">
    <source>
        <dbReference type="EMBL" id="CAG9174543.1"/>
    </source>
</evidence>
<dbReference type="InterPro" id="IPR049453">
    <property type="entry name" value="Memb_transporter_dom"/>
</dbReference>
<keyword evidence="2 5" id="KW-0812">Transmembrane</keyword>
<feature type="transmembrane region" description="Helical" evidence="5">
    <location>
        <begin position="115"/>
        <end position="132"/>
    </location>
</feature>
<feature type="transmembrane region" description="Helical" evidence="5">
    <location>
        <begin position="524"/>
        <end position="545"/>
    </location>
</feature>
<keyword evidence="4 5" id="KW-0472">Membrane</keyword>
<reference evidence="7 8" key="1">
    <citation type="submission" date="2021-08" db="EMBL/GenBank/DDBJ databases">
        <authorList>
            <person name="Peeters C."/>
        </authorList>
    </citation>
    <scope>NUCLEOTIDE SEQUENCE [LARGE SCALE GENOMIC DNA]</scope>
    <source>
        <strain evidence="7 8">LMG 32289</strain>
    </source>
</reference>